<evidence type="ECO:0000256" key="3">
    <source>
        <dbReference type="ARBA" id="ARBA00022771"/>
    </source>
</evidence>
<dbReference type="GO" id="GO:0043161">
    <property type="term" value="P:proteasome-mediated ubiquitin-dependent protein catabolic process"/>
    <property type="evidence" value="ECO:0007669"/>
    <property type="project" value="TreeGrafter"/>
</dbReference>
<dbReference type="InterPro" id="IPR036770">
    <property type="entry name" value="Ankyrin_rpt-contain_sf"/>
</dbReference>
<feature type="compositionally biased region" description="Basic and acidic residues" evidence="8">
    <location>
        <begin position="691"/>
        <end position="702"/>
    </location>
</feature>
<dbReference type="Gene3D" id="3.30.2160.10">
    <property type="entry name" value="Hect, E3 ligase catalytic domain"/>
    <property type="match status" value="1"/>
</dbReference>
<dbReference type="GO" id="GO:0000209">
    <property type="term" value="P:protein polyubiquitination"/>
    <property type="evidence" value="ECO:0007669"/>
    <property type="project" value="TreeGrafter"/>
</dbReference>
<dbReference type="Gene3D" id="1.25.40.20">
    <property type="entry name" value="Ankyrin repeat-containing domain"/>
    <property type="match status" value="1"/>
</dbReference>
<dbReference type="GO" id="GO:0008270">
    <property type="term" value="F:zinc ion binding"/>
    <property type="evidence" value="ECO:0007669"/>
    <property type="project" value="UniProtKB-KW"/>
</dbReference>
<dbReference type="SMART" id="SM00119">
    <property type="entry name" value="HECTc"/>
    <property type="match status" value="1"/>
</dbReference>
<dbReference type="PROSITE" id="PS50199">
    <property type="entry name" value="ZF_RANBP2_2"/>
    <property type="match status" value="2"/>
</dbReference>
<feature type="region of interest" description="Disordered" evidence="8">
    <location>
        <begin position="1293"/>
        <end position="1330"/>
    </location>
</feature>
<dbReference type="EMBL" id="JH767137">
    <property type="protein sequence ID" value="EQC40082.1"/>
    <property type="molecule type" value="Genomic_DNA"/>
</dbReference>
<evidence type="ECO:0000256" key="1">
    <source>
        <dbReference type="ARBA" id="ARBA00022679"/>
    </source>
</evidence>
<keyword evidence="2" id="KW-0479">Metal-binding</keyword>
<evidence type="ECO:0000256" key="8">
    <source>
        <dbReference type="SAM" id="MobiDB-lite"/>
    </source>
</evidence>
<feature type="compositionally biased region" description="Basic residues" evidence="8">
    <location>
        <begin position="1111"/>
        <end position="1120"/>
    </location>
</feature>
<keyword evidence="3 7" id="KW-0863">Zinc-finger</keyword>
<evidence type="ECO:0000256" key="4">
    <source>
        <dbReference type="ARBA" id="ARBA00022786"/>
    </source>
</evidence>
<feature type="domain" description="RanBP2-type" evidence="9">
    <location>
        <begin position="104"/>
        <end position="133"/>
    </location>
</feature>
<reference evidence="11 12" key="1">
    <citation type="submission" date="2012-04" db="EMBL/GenBank/DDBJ databases">
        <title>The Genome Sequence of Saprolegnia declina VS20.</title>
        <authorList>
            <consortium name="The Broad Institute Genome Sequencing Platform"/>
            <person name="Russ C."/>
            <person name="Nusbaum C."/>
            <person name="Tyler B."/>
            <person name="van West P."/>
            <person name="Dieguez-Uribeondo J."/>
            <person name="de Bruijn I."/>
            <person name="Tripathy S."/>
            <person name="Jiang R."/>
            <person name="Young S.K."/>
            <person name="Zeng Q."/>
            <person name="Gargeya S."/>
            <person name="Fitzgerald M."/>
            <person name="Haas B."/>
            <person name="Abouelleil A."/>
            <person name="Alvarado L."/>
            <person name="Arachchi H.M."/>
            <person name="Berlin A."/>
            <person name="Chapman S.B."/>
            <person name="Goldberg J."/>
            <person name="Griggs A."/>
            <person name="Gujja S."/>
            <person name="Hansen M."/>
            <person name="Howarth C."/>
            <person name="Imamovic A."/>
            <person name="Larimer J."/>
            <person name="McCowen C."/>
            <person name="Montmayeur A."/>
            <person name="Murphy C."/>
            <person name="Neiman D."/>
            <person name="Pearson M."/>
            <person name="Priest M."/>
            <person name="Roberts A."/>
            <person name="Saif S."/>
            <person name="Shea T."/>
            <person name="Sisk P."/>
            <person name="Sykes S."/>
            <person name="Wortman J."/>
            <person name="Nusbaum C."/>
            <person name="Birren B."/>
        </authorList>
    </citation>
    <scope>NUCLEOTIDE SEQUENCE [LARGE SCALE GENOMIC DNA]</scope>
    <source>
        <strain evidence="11 12">VS20</strain>
    </source>
</reference>
<evidence type="ECO:0000256" key="5">
    <source>
        <dbReference type="ARBA" id="ARBA00022833"/>
    </source>
</evidence>
<feature type="domain" description="HECT" evidence="10">
    <location>
        <begin position="1709"/>
        <end position="2064"/>
    </location>
</feature>
<dbReference type="InterPro" id="IPR035983">
    <property type="entry name" value="Hect_E3_ubiquitin_ligase"/>
</dbReference>
<evidence type="ECO:0000259" key="10">
    <source>
        <dbReference type="PROSITE" id="PS50237"/>
    </source>
</evidence>
<feature type="region of interest" description="Disordered" evidence="8">
    <location>
        <begin position="652"/>
        <end position="716"/>
    </location>
</feature>
<dbReference type="VEuPathDB" id="FungiDB:SDRG_02737"/>
<feature type="compositionally biased region" description="Acidic residues" evidence="8">
    <location>
        <begin position="1127"/>
        <end position="1171"/>
    </location>
</feature>
<protein>
    <recommendedName>
        <fullName evidence="13">HECT-type E3 ubiquitin transferase</fullName>
    </recommendedName>
</protein>
<name>T0SBF5_SAPDV</name>
<dbReference type="PANTHER" id="PTHR45670">
    <property type="entry name" value="E3 UBIQUITIN-PROTEIN LIGASE TRIP12"/>
    <property type="match status" value="1"/>
</dbReference>
<dbReference type="PROSITE" id="PS01358">
    <property type="entry name" value="ZF_RANBP2_1"/>
    <property type="match status" value="2"/>
</dbReference>
<dbReference type="SUPFAM" id="SSF48371">
    <property type="entry name" value="ARM repeat"/>
    <property type="match status" value="1"/>
</dbReference>
<sequence length="2069" mass="226041">MADDDDNGRLLRGADLGSGTDGAGSMEHYDDDDDDEIEDDEDDEDRDESMESSSSEVEMSQPSGDESAAAAWNCAACTYENARSSSICEMCGTAKVAGPAATASASSWACSACTLLNPRDAQVCSVCSTPNPAHLNSHRGLSLASALGLFSDKSSRSDAPQLGISGEKLEALCAPGASKTALVDALQSITHHLAMMDASADTDAGFGVSLLLGRPKSQRLKHDTKMMTLLCSILKQESPFALECRLLACQSLNYLVKLDERAADGKAAADWMHMYLDAMNEMAASPTTDKKLRQQLAEEALNGLDVVCSTHPLAFRALCDPPSLIAYLEFVRFAETLHLQVLLTSLAMLHKVCTKAKLPDKKTKKKATKHAPMLPLDAVVTAIAHALHHANPRVQIAAIKSLTTLYHRSLSLHKSSHLTMPEHCLRQLLVIMVQQDDGHEASRAAVTLLTHLLDDAPALLSTIISATVATDLLAQLTVVLKTSKSEAVVTSTLRFLSHVVRRVHPRASAPLTDFMAAFVRASAVPAVHTLLRDGASLSGTDDLVLLAVEHASMEMVRFLVQKGAEILPDAVHAAALHRRCDVLSYFLQHGANPKLLDANGRSVAEALAAAGDTEASNPCVKLLALYDSQKDEQSDDPPAWFARDWMVDDGVDESEASEREFDEEEEDDEEDDDDDDELDDEREEGDEDNDDMGRDDGTVHDESMDEQSGDDRGRSQSIDSIECAVDLPDADVAAFTSKLLATLLELCPTIDNKAIAQTILGAVCAILNTSVDLSFGQMTRLLEIIQGLLMELHQARDEAASVGPFVLALRLLHALTRPQRTEWIVQMERQGILALVSTIASRQAPTYDATLAGLAQAWLDALYAWFTPTTTASTTASDVLSQLEAACDRGSVADILRLLSVDNGVTTYEFTKSRVVPTLLSLLQASPVPWQPSLAKLVHHLHQAIGLHETLPVVSYGLAKGKELYPLTRQLRCRLRLTPQCATYASMPPRSIHASPLTLFSSFERTVFRCATLTDPKWTVYAWNLVGQRIWRQIDGKWVECLVAGFDSVSGCHLVSRGDDFTEEVLHEEPYRLVKKPLTVFANVSMNVEAFGSDPSLKRKAKTDDKNETRRSKRAKKRRGSASEEEKQADDEHDMDDHDEVDDDDEEGGDMQDDDDDDDDDGSVLDVDMEQDAAMTEARGKRKRLMDILKLDQAATSMAGDRVWLRSSLSEVCVSAVVVKRLERHQLLVHAAFGTEGAPVPLTVDEATLVAHQPRARPGSAASKVNRMMGALESQFRQGGRPMMEQLRRLLTRPRGDDDASATLTPPPTKKAKGKQRAAPTPPTLVRDGASWTCDAPPKVRCLLGYGEYSDKGHDEGVPTHPLQGLVLTMNQKSLLDSVRPIFTALFEAFATGGRPTLLPPAPVNVQSTLTLGLEDFGAFVKAVKLGLLASEEGIWFSQYAALEHARTCLTLSGFFDFVAHLCRDSRRCKLLSAYLESLGVSEGSLAAPSASAPTTLMAFQPEDNLLHCLSRLKPSTALSSNVAPWKCMYSLYCDFAVLWDDDAASTPVPAVPSTQPTTYRDVVAPKSQEMDTAHDGALHQALRLLAVLYKQYGNDANADMWVNTRLSRKLRLQLHDVLSITSGSYPAWCDELTRQSKFLFPLELRSMLFRTTAFGCSRSLHWLRDHLEPSTESDEVLSISPLPKERAKVERSDILKSADAVMKVHGKRKAILDIVFVGERGYGSGVTAAFYSAAALALQSNAPLALWVRGDEDTSDDMIRHPNGLFPLPTVDARGRTELLDRFRLVGRLAGKALLDDRLLPLPLAQHFLQLVLHEPIAMHDLPTIFLEPGRILYSLYKAARALETQAPSAVTIEGTPVTDWLEAVDLSFVDPCTQTELVANGAVLSVTTENLSAYVEQVLDIWLGRGIAGQVQAFREGLNDVVATEKLRLLHAHEIQAALCGTVDVEWTEASLRQTIKLAHGYTAASAPIEYFIQTLVSMTTAQRRAFLLYATGCPNLPPGGVGLETLKPPFEVVRRVINDDEDVDRALPFARTCTNTLHLPAYSCREVLSAQLEYAVLNSKGVIDRD</sequence>
<dbReference type="Pfam" id="PF00632">
    <property type="entry name" value="HECT"/>
    <property type="match status" value="1"/>
</dbReference>
<feature type="region of interest" description="Disordered" evidence="8">
    <location>
        <begin position="1094"/>
        <end position="1180"/>
    </location>
</feature>
<dbReference type="InterPro" id="IPR000569">
    <property type="entry name" value="HECT_dom"/>
</dbReference>
<keyword evidence="12" id="KW-1185">Reference proteome</keyword>
<dbReference type="Gene3D" id="3.90.1750.10">
    <property type="entry name" value="Hect, E3 ligase catalytic domains"/>
    <property type="match status" value="1"/>
</dbReference>
<proteinExistence type="predicted"/>
<dbReference type="eggNOG" id="KOG4276">
    <property type="taxonomic scope" value="Eukaryota"/>
</dbReference>
<feature type="active site" description="Glycyl thioester intermediate" evidence="6">
    <location>
        <position position="2036"/>
    </location>
</feature>
<keyword evidence="1" id="KW-0808">Transferase</keyword>
<dbReference type="SUPFAM" id="SSF56204">
    <property type="entry name" value="Hect, E3 ligase catalytic domain"/>
    <property type="match status" value="1"/>
</dbReference>
<dbReference type="Gene3D" id="4.10.1060.10">
    <property type="entry name" value="Zinc finger, RanBP2-type"/>
    <property type="match status" value="2"/>
</dbReference>
<dbReference type="SUPFAM" id="SSF48403">
    <property type="entry name" value="Ankyrin repeat"/>
    <property type="match status" value="1"/>
</dbReference>
<dbReference type="InterPro" id="IPR036443">
    <property type="entry name" value="Znf_RanBP2_sf"/>
</dbReference>
<evidence type="ECO:0000256" key="7">
    <source>
        <dbReference type="PROSITE-ProRule" id="PRU00322"/>
    </source>
</evidence>
<accession>T0SBF5</accession>
<feature type="compositionally biased region" description="Acidic residues" evidence="8">
    <location>
        <begin position="29"/>
        <end position="50"/>
    </location>
</feature>
<feature type="region of interest" description="Disordered" evidence="8">
    <location>
        <begin position="1"/>
        <end position="65"/>
    </location>
</feature>
<evidence type="ECO:0000313" key="12">
    <source>
        <dbReference type="Proteomes" id="UP000030762"/>
    </source>
</evidence>
<dbReference type="InterPro" id="IPR016024">
    <property type="entry name" value="ARM-type_fold"/>
</dbReference>
<dbReference type="eggNOG" id="KOG0170">
    <property type="taxonomic scope" value="Eukaryota"/>
</dbReference>
<dbReference type="PROSITE" id="PS50237">
    <property type="entry name" value="HECT"/>
    <property type="match status" value="1"/>
</dbReference>
<dbReference type="Pfam" id="PF00641">
    <property type="entry name" value="Zn_ribbon_RanBP"/>
    <property type="match status" value="1"/>
</dbReference>
<feature type="domain" description="RanBP2-type" evidence="9">
    <location>
        <begin position="68"/>
        <end position="97"/>
    </location>
</feature>
<gene>
    <name evidence="11" type="ORF">SDRG_02737</name>
</gene>
<evidence type="ECO:0000256" key="2">
    <source>
        <dbReference type="ARBA" id="ARBA00022723"/>
    </source>
</evidence>
<evidence type="ECO:0008006" key="13">
    <source>
        <dbReference type="Google" id="ProtNLM"/>
    </source>
</evidence>
<dbReference type="PANTHER" id="PTHR45670:SF1">
    <property type="entry name" value="E3 UBIQUITIN-PROTEIN LIGASE HECTD1"/>
    <property type="match status" value="1"/>
</dbReference>
<dbReference type="Gene3D" id="3.30.2410.10">
    <property type="entry name" value="Hect, E3 ligase catalytic domain"/>
    <property type="match status" value="1"/>
</dbReference>
<dbReference type="InParanoid" id="T0SBF5"/>
<evidence type="ECO:0000313" key="11">
    <source>
        <dbReference type="EMBL" id="EQC40082.1"/>
    </source>
</evidence>
<evidence type="ECO:0000259" key="9">
    <source>
        <dbReference type="PROSITE" id="PS50199"/>
    </source>
</evidence>
<dbReference type="Proteomes" id="UP000030762">
    <property type="component" value="Unassembled WGS sequence"/>
</dbReference>
<dbReference type="RefSeq" id="XP_008606556.1">
    <property type="nucleotide sequence ID" value="XM_008608334.1"/>
</dbReference>
<dbReference type="InterPro" id="IPR001876">
    <property type="entry name" value="Znf_RanBP2"/>
</dbReference>
<evidence type="ECO:0000256" key="6">
    <source>
        <dbReference type="PROSITE-ProRule" id="PRU00104"/>
    </source>
</evidence>
<feature type="compositionally biased region" description="Acidic residues" evidence="8">
    <location>
        <begin position="652"/>
        <end position="690"/>
    </location>
</feature>
<dbReference type="GeneID" id="19943464"/>
<dbReference type="SMART" id="SM00547">
    <property type="entry name" value="ZnF_RBZ"/>
    <property type="match status" value="2"/>
</dbReference>
<organism evidence="11 12">
    <name type="scientific">Saprolegnia diclina (strain VS20)</name>
    <dbReference type="NCBI Taxonomy" id="1156394"/>
    <lineage>
        <taxon>Eukaryota</taxon>
        <taxon>Sar</taxon>
        <taxon>Stramenopiles</taxon>
        <taxon>Oomycota</taxon>
        <taxon>Saprolegniomycetes</taxon>
        <taxon>Saprolegniales</taxon>
        <taxon>Saprolegniaceae</taxon>
        <taxon>Saprolegnia</taxon>
    </lineage>
</organism>
<feature type="compositionally biased region" description="Low complexity" evidence="8">
    <location>
        <begin position="51"/>
        <end position="60"/>
    </location>
</feature>
<dbReference type="OrthoDB" id="271273at2759"/>
<keyword evidence="5" id="KW-0862">Zinc</keyword>
<dbReference type="STRING" id="1156394.T0SBF5"/>
<dbReference type="InterPro" id="IPR045322">
    <property type="entry name" value="HECTD1/TRIP12-like"/>
</dbReference>
<dbReference type="GO" id="GO:0061630">
    <property type="term" value="F:ubiquitin protein ligase activity"/>
    <property type="evidence" value="ECO:0007669"/>
    <property type="project" value="InterPro"/>
</dbReference>
<keyword evidence="4 6" id="KW-0833">Ubl conjugation pathway</keyword>
<dbReference type="SUPFAM" id="SSF90209">
    <property type="entry name" value="Ran binding protein zinc finger-like"/>
    <property type="match status" value="2"/>
</dbReference>